<dbReference type="Gene3D" id="3.40.50.720">
    <property type="entry name" value="NAD(P)-binding Rossmann-like Domain"/>
    <property type="match status" value="2"/>
</dbReference>
<name>A0A8J2RJD6_9CRUS</name>
<dbReference type="PANTHER" id="PTHR43943:SF2">
    <property type="entry name" value="DEHYDROGENASE_REDUCTASE 4"/>
    <property type="match status" value="1"/>
</dbReference>
<dbReference type="EMBL" id="CAKKLH010000109">
    <property type="protein sequence ID" value="CAH0103321.1"/>
    <property type="molecule type" value="Genomic_DNA"/>
</dbReference>
<dbReference type="NCBIfam" id="NF005559">
    <property type="entry name" value="PRK07231.1"/>
    <property type="match status" value="1"/>
</dbReference>
<organism evidence="2 3">
    <name type="scientific">Daphnia galeata</name>
    <dbReference type="NCBI Taxonomy" id="27404"/>
    <lineage>
        <taxon>Eukaryota</taxon>
        <taxon>Metazoa</taxon>
        <taxon>Ecdysozoa</taxon>
        <taxon>Arthropoda</taxon>
        <taxon>Crustacea</taxon>
        <taxon>Branchiopoda</taxon>
        <taxon>Diplostraca</taxon>
        <taxon>Cladocera</taxon>
        <taxon>Anomopoda</taxon>
        <taxon>Daphniidae</taxon>
        <taxon>Daphnia</taxon>
    </lineage>
</organism>
<dbReference type="PANTHER" id="PTHR43943">
    <property type="entry name" value="DEHYDROGENASE/REDUCTASE (SDR FAMILY) MEMBER 4"/>
    <property type="match status" value="1"/>
</dbReference>
<proteinExistence type="inferred from homology"/>
<dbReference type="Pfam" id="PF13561">
    <property type="entry name" value="adh_short_C2"/>
    <property type="match status" value="2"/>
</dbReference>
<reference evidence="2" key="1">
    <citation type="submission" date="2021-11" db="EMBL/GenBank/DDBJ databases">
        <authorList>
            <person name="Schell T."/>
        </authorList>
    </citation>
    <scope>NUCLEOTIDE SEQUENCE</scope>
    <source>
        <strain evidence="2">M5</strain>
    </source>
</reference>
<evidence type="ECO:0000313" key="3">
    <source>
        <dbReference type="Proteomes" id="UP000789390"/>
    </source>
</evidence>
<protein>
    <recommendedName>
        <fullName evidence="4">Dehydrogenase/reductase SDR family member 4</fullName>
    </recommendedName>
</protein>
<evidence type="ECO:0000256" key="1">
    <source>
        <dbReference type="ARBA" id="ARBA00006484"/>
    </source>
</evidence>
<evidence type="ECO:0008006" key="4">
    <source>
        <dbReference type="Google" id="ProtNLM"/>
    </source>
</evidence>
<comment type="similarity">
    <text evidence="1">Belongs to the short-chain dehydrogenases/reductases (SDR) family.</text>
</comment>
<dbReference type="SUPFAM" id="SSF51735">
    <property type="entry name" value="NAD(P)-binding Rossmann-fold domains"/>
    <property type="match status" value="2"/>
</dbReference>
<comment type="caution">
    <text evidence="2">The sequence shown here is derived from an EMBL/GenBank/DDBJ whole genome shotgun (WGS) entry which is preliminary data.</text>
</comment>
<sequence>MLCKYCKLEFPNFINYYLVLQMLKTTSLLTRRFLLSSQNARQIGTAAELARQRRSLEGRVAVVTASTDGIGFAMAQRLAVDGAHVVISSRNQKNVDEALAKLKSEGLSVSGMVCHAGVKEDRTRLIEKTAAEFGGFDILISNAGVNPGGVKRLLNCTEEIWDKIFDVNVKSSFFLAKEALPYMEKRGKASIIFNSTILAYTPNCGVDFMGAYALSKTTLLGLTKLMALELGPRGVRVNCICPGLIETRFGAAITQNERSKQIMQLNCPLQRNGRPEEMAGLASFLASDDSSYITGENIVAAGGLQSSQDVRQIGTAAELARQRRSLEGRVAVVTASTDGIGFAMAQRLAVDGAHVVISSRNQKNVDEALAKLKSEGLSVSGMVCHAGVKEDRTRLIEKTAAEFGGFDILISNAAVNPDSGRLMKCTEDVWDKIFDVNVKSSFFLAKEALPHMEKRGKASIIFISSIGGYLPNCAVEFMGAYGLSKTAVLGLTKLMAMELGPRGVRVNCICPGLIETRFGDVITNDKRTPRIMRDNCPLQRNGRPEEMAGLAAFLASDDSSYITGSNIVAAGGLQSGF</sequence>
<evidence type="ECO:0000313" key="2">
    <source>
        <dbReference type="EMBL" id="CAH0103321.1"/>
    </source>
</evidence>
<dbReference type="InterPro" id="IPR036291">
    <property type="entry name" value="NAD(P)-bd_dom_sf"/>
</dbReference>
<accession>A0A8J2RJD6</accession>
<dbReference type="PRINTS" id="PR00080">
    <property type="entry name" value="SDRFAMILY"/>
</dbReference>
<gene>
    <name evidence="2" type="ORF">DGAL_LOCUS5888</name>
</gene>
<dbReference type="GO" id="GO:0004090">
    <property type="term" value="F:carbonyl reductase (NADPH) activity"/>
    <property type="evidence" value="ECO:0007669"/>
    <property type="project" value="TreeGrafter"/>
</dbReference>
<dbReference type="FunFam" id="3.40.50.720:FF:000084">
    <property type="entry name" value="Short-chain dehydrogenase reductase"/>
    <property type="match status" value="2"/>
</dbReference>
<keyword evidence="3" id="KW-1185">Reference proteome</keyword>
<dbReference type="OrthoDB" id="1669814at2759"/>
<dbReference type="AlphaFoldDB" id="A0A8J2RJD6"/>
<dbReference type="PRINTS" id="PR00081">
    <property type="entry name" value="GDHRDH"/>
</dbReference>
<dbReference type="InterPro" id="IPR002347">
    <property type="entry name" value="SDR_fam"/>
</dbReference>
<dbReference type="Proteomes" id="UP000789390">
    <property type="component" value="Unassembled WGS sequence"/>
</dbReference>